<organism evidence="2 3">
    <name type="scientific">Reticulomyxa filosa</name>
    <dbReference type="NCBI Taxonomy" id="46433"/>
    <lineage>
        <taxon>Eukaryota</taxon>
        <taxon>Sar</taxon>
        <taxon>Rhizaria</taxon>
        <taxon>Retaria</taxon>
        <taxon>Foraminifera</taxon>
        <taxon>Monothalamids</taxon>
        <taxon>Reticulomyxidae</taxon>
        <taxon>Reticulomyxa</taxon>
    </lineage>
</organism>
<comment type="caution">
    <text evidence="2">The sequence shown here is derived from an EMBL/GenBank/DDBJ whole genome shotgun (WGS) entry which is preliminary data.</text>
</comment>
<feature type="chain" id="PRO_5004974602" evidence="1">
    <location>
        <begin position="21"/>
        <end position="161"/>
    </location>
</feature>
<sequence>YTKQFVLLVKLFCHILLLQIKKNCFFTSVRFNAKKKKANNNNTTCYNKRTKKHKKTKKGMSLLRGQMSSLMLAEDREALRLQRKQLQIAGNELNIIDKVENQNMEMDIVFCNTVLDIFANDDNTHVMSFNATFLDLNFKKIIFNQKNFQFFFIKTFTFLKL</sequence>
<name>X6LAY4_RETFI</name>
<accession>X6LAY4</accession>
<reference evidence="2 3" key="1">
    <citation type="journal article" date="2013" name="Curr. Biol.">
        <title>The Genome of the Foraminiferan Reticulomyxa filosa.</title>
        <authorList>
            <person name="Glockner G."/>
            <person name="Hulsmann N."/>
            <person name="Schleicher M."/>
            <person name="Noegel A.A."/>
            <person name="Eichinger L."/>
            <person name="Gallinger C."/>
            <person name="Pawlowski J."/>
            <person name="Sierra R."/>
            <person name="Euteneuer U."/>
            <person name="Pillet L."/>
            <person name="Moustafa A."/>
            <person name="Platzer M."/>
            <person name="Groth M."/>
            <person name="Szafranski K."/>
            <person name="Schliwa M."/>
        </authorList>
    </citation>
    <scope>NUCLEOTIDE SEQUENCE [LARGE SCALE GENOMIC DNA]</scope>
</reference>
<proteinExistence type="predicted"/>
<feature type="signal peptide" evidence="1">
    <location>
        <begin position="1"/>
        <end position="20"/>
    </location>
</feature>
<dbReference type="EMBL" id="ASPP01048417">
    <property type="protein sequence ID" value="ETN97859.1"/>
    <property type="molecule type" value="Genomic_DNA"/>
</dbReference>
<protein>
    <submittedName>
        <fullName evidence="2">Uncharacterized protein</fullName>
    </submittedName>
</protein>
<feature type="non-terminal residue" evidence="2">
    <location>
        <position position="1"/>
    </location>
</feature>
<evidence type="ECO:0000313" key="2">
    <source>
        <dbReference type="EMBL" id="ETN97859.1"/>
    </source>
</evidence>
<gene>
    <name evidence="2" type="ORF">RFI_39666</name>
</gene>
<dbReference type="AlphaFoldDB" id="X6LAY4"/>
<evidence type="ECO:0000313" key="3">
    <source>
        <dbReference type="Proteomes" id="UP000023152"/>
    </source>
</evidence>
<dbReference type="Proteomes" id="UP000023152">
    <property type="component" value="Unassembled WGS sequence"/>
</dbReference>
<keyword evidence="1" id="KW-0732">Signal</keyword>
<evidence type="ECO:0000256" key="1">
    <source>
        <dbReference type="SAM" id="SignalP"/>
    </source>
</evidence>
<keyword evidence="3" id="KW-1185">Reference proteome</keyword>